<dbReference type="Pfam" id="PF01434">
    <property type="entry name" value="Peptidase_M41"/>
    <property type="match status" value="1"/>
</dbReference>
<protein>
    <submittedName>
        <fullName evidence="3">Cell division protease FtsH</fullName>
    </submittedName>
</protein>
<organism evidence="3 4">
    <name type="scientific">Rubrimonas cliftonensis</name>
    <dbReference type="NCBI Taxonomy" id="89524"/>
    <lineage>
        <taxon>Bacteria</taxon>
        <taxon>Pseudomonadati</taxon>
        <taxon>Pseudomonadota</taxon>
        <taxon>Alphaproteobacteria</taxon>
        <taxon>Rhodobacterales</taxon>
        <taxon>Paracoccaceae</taxon>
        <taxon>Rubrimonas</taxon>
    </lineage>
</organism>
<dbReference type="Proteomes" id="UP000198703">
    <property type="component" value="Unassembled WGS sequence"/>
</dbReference>
<dbReference type="GO" id="GO:0004222">
    <property type="term" value="F:metalloendopeptidase activity"/>
    <property type="evidence" value="ECO:0007669"/>
    <property type="project" value="InterPro"/>
</dbReference>
<reference evidence="3 4" key="1">
    <citation type="submission" date="2016-10" db="EMBL/GenBank/DDBJ databases">
        <authorList>
            <person name="de Groot N.N."/>
        </authorList>
    </citation>
    <scope>NUCLEOTIDE SEQUENCE [LARGE SCALE GENOMIC DNA]</scope>
    <source>
        <strain evidence="3 4">DSM 15345</strain>
    </source>
</reference>
<dbReference type="PANTHER" id="PTHR23076:SF37">
    <property type="entry name" value="ATP-DEPENDENT ZINC METALLOPROTEASE FTSH 4, MITOCHONDRIAL"/>
    <property type="match status" value="1"/>
</dbReference>
<accession>A0A1H4EQE8</accession>
<evidence type="ECO:0000256" key="1">
    <source>
        <dbReference type="SAM" id="Phobius"/>
    </source>
</evidence>
<dbReference type="RefSeq" id="WP_139284122.1">
    <property type="nucleotide sequence ID" value="NZ_FNQM01000015.1"/>
</dbReference>
<dbReference type="FunFam" id="3.40.50.300:FF:002568">
    <property type="entry name" value="Cell division protein (FtsH)"/>
    <property type="match status" value="1"/>
</dbReference>
<dbReference type="PANTHER" id="PTHR23076">
    <property type="entry name" value="METALLOPROTEASE M41 FTSH"/>
    <property type="match status" value="1"/>
</dbReference>
<keyword evidence="1" id="KW-1133">Transmembrane helix</keyword>
<dbReference type="GO" id="GO:0016887">
    <property type="term" value="F:ATP hydrolysis activity"/>
    <property type="evidence" value="ECO:0007669"/>
    <property type="project" value="InterPro"/>
</dbReference>
<feature type="domain" description="AAA+ ATPase" evidence="2">
    <location>
        <begin position="208"/>
        <end position="344"/>
    </location>
</feature>
<feature type="transmembrane region" description="Helical" evidence="1">
    <location>
        <begin position="24"/>
        <end position="45"/>
    </location>
</feature>
<keyword evidence="1" id="KW-0472">Membrane</keyword>
<dbReference type="InterPro" id="IPR027417">
    <property type="entry name" value="P-loop_NTPase"/>
</dbReference>
<keyword evidence="3" id="KW-0131">Cell cycle</keyword>
<dbReference type="STRING" id="89524.SAMN05444370_11534"/>
<dbReference type="GO" id="GO:0004176">
    <property type="term" value="F:ATP-dependent peptidase activity"/>
    <property type="evidence" value="ECO:0007669"/>
    <property type="project" value="InterPro"/>
</dbReference>
<keyword evidence="3" id="KW-0132">Cell division</keyword>
<dbReference type="InterPro" id="IPR003593">
    <property type="entry name" value="AAA+_ATPase"/>
</dbReference>
<gene>
    <name evidence="3" type="ORF">SAMN05444370_11534</name>
</gene>
<sequence>MFDKLAATPGVARLRTLGRRHANVRGLAIAAASLAALLALLYALSDMSAFGERRRQAEEVAFSRAFALATTPDAASADGVLSGELDNGWLFLTRQNGGELAARIPAFAGDVVSGLFVRAAVPVSDLGIRSSVGSVLGMLFTLALFAVLGRYAMTMTGFGRQVGEALWVDEIATRFADVAGADEARRDLTEFARMIRGELSYGAVGARTPKGALLVGPPGTGKTLLARATAGEARVNFIACAGSDFGGMLVGQGARDVGQVMARARRMAPCIVFIDEIDAIGRARGKTSHTDYETTLMKLLAEMDGIAPSSGVYFLAATNHVDALDPALVRPGRFDRVIRVPLPDLPARVAMLRIHTRTLVLEHSLDLAEAAVMAHGFSGAQLEALANEAAIQAGRLGAAAVGLEHFRIALMKVSIGERVEGAPLSPQARRLVAAHEAGHAVLALTDPDADPVERVTIVPHGQSLGHVAARPPEDLRVIDEARLRARLRVLAGGRAGEIVACGPERRSTLAAADIAEVSRLALEMAHHWAMADAAGFFSEPDAGMLERPSEAVMAQARSIAAAALAEATERVHALRESHETLTRLLLERETLSGEEAAAAVSERMAAA</sequence>
<dbReference type="OrthoDB" id="9809379at2"/>
<keyword evidence="3" id="KW-0378">Hydrolase</keyword>
<name>A0A1H4EQE8_9RHOB</name>
<dbReference type="InterPro" id="IPR000642">
    <property type="entry name" value="Peptidase_M41"/>
</dbReference>
<dbReference type="Gene3D" id="1.20.58.760">
    <property type="entry name" value="Peptidase M41"/>
    <property type="match status" value="1"/>
</dbReference>
<dbReference type="SUPFAM" id="SSF52540">
    <property type="entry name" value="P-loop containing nucleoside triphosphate hydrolases"/>
    <property type="match status" value="1"/>
</dbReference>
<feature type="transmembrane region" description="Helical" evidence="1">
    <location>
        <begin position="133"/>
        <end position="153"/>
    </location>
</feature>
<dbReference type="GO" id="GO:0005524">
    <property type="term" value="F:ATP binding"/>
    <property type="evidence" value="ECO:0007669"/>
    <property type="project" value="InterPro"/>
</dbReference>
<evidence type="ECO:0000313" key="3">
    <source>
        <dbReference type="EMBL" id="SEA87137.1"/>
    </source>
</evidence>
<dbReference type="SMART" id="SM00382">
    <property type="entry name" value="AAA"/>
    <property type="match status" value="1"/>
</dbReference>
<keyword evidence="3" id="KW-0645">Protease</keyword>
<dbReference type="EMBL" id="FNQM01000015">
    <property type="protein sequence ID" value="SEA87137.1"/>
    <property type="molecule type" value="Genomic_DNA"/>
</dbReference>
<dbReference type="Gene3D" id="3.40.50.300">
    <property type="entry name" value="P-loop containing nucleotide triphosphate hydrolases"/>
    <property type="match status" value="1"/>
</dbReference>
<keyword evidence="4" id="KW-1185">Reference proteome</keyword>
<evidence type="ECO:0000259" key="2">
    <source>
        <dbReference type="SMART" id="SM00382"/>
    </source>
</evidence>
<dbReference type="SUPFAM" id="SSF140990">
    <property type="entry name" value="FtsH protease domain-like"/>
    <property type="match status" value="1"/>
</dbReference>
<dbReference type="Pfam" id="PF00004">
    <property type="entry name" value="AAA"/>
    <property type="match status" value="1"/>
</dbReference>
<dbReference type="GO" id="GO:0045037">
    <property type="term" value="P:protein import into chloroplast stroma"/>
    <property type="evidence" value="ECO:0007669"/>
    <property type="project" value="TreeGrafter"/>
</dbReference>
<proteinExistence type="predicted"/>
<evidence type="ECO:0000313" key="4">
    <source>
        <dbReference type="Proteomes" id="UP000198703"/>
    </source>
</evidence>
<dbReference type="GO" id="GO:0051301">
    <property type="term" value="P:cell division"/>
    <property type="evidence" value="ECO:0007669"/>
    <property type="project" value="UniProtKB-KW"/>
</dbReference>
<dbReference type="InterPro" id="IPR037219">
    <property type="entry name" value="Peptidase_M41-like"/>
</dbReference>
<dbReference type="InterPro" id="IPR003959">
    <property type="entry name" value="ATPase_AAA_core"/>
</dbReference>
<keyword evidence="1" id="KW-0812">Transmembrane</keyword>
<dbReference type="AlphaFoldDB" id="A0A1H4EQE8"/>
<dbReference type="Gene3D" id="1.10.8.60">
    <property type="match status" value="1"/>
</dbReference>
<dbReference type="GO" id="GO:0006508">
    <property type="term" value="P:proteolysis"/>
    <property type="evidence" value="ECO:0007669"/>
    <property type="project" value="UniProtKB-KW"/>
</dbReference>